<proteinExistence type="predicted"/>
<gene>
    <name evidence="1" type="ORF">ABIA52_002362</name>
</gene>
<accession>A0ABW8N7C4</accession>
<sequence length="434" mass="48711">MTETEQTSWENPPADYPAAIKAVKKMLRAQIGDVEGLFAKIETFVRAEVEDIVQTKARGESVWPIVQYSDIENGTVPQETLDLIHRRGCAVIRGQVSEDTATGWDQSLVDYVDSNDFDKKYRGPADNFFGNLKASKPEIYPIYWSPAQMEARQHEHTAKVQSFMNAQWKSESKGVTWFDPDQDAMYPDRIRRRPPGANSNGLGAHTDSGSVERWLTPAYQQVFSSLFHGDFESFDPWDAAYRTEVDEYPSSTMCSVFRSFQGWLAMSEMQHDQGVLHVVPIPAAMAYMLIRPLLNDVPEDSLCGAEQGMALGVDEKWHPLLMDAVSGIPDVKPGDSVWWHSDVIHSVEPVTDQKGWGNVIYIPAAPMCEKNAKYAANVAERFRLGESPTDFPKEDYETDWANRFKEDDLNEIGARGLGITRSARQANHAAAAQP</sequence>
<comment type="caution">
    <text evidence="1">The sequence shown here is derived from an EMBL/GenBank/DDBJ whole genome shotgun (WGS) entry which is preliminary data.</text>
</comment>
<dbReference type="EMBL" id="JBIYEW010000003">
    <property type="protein sequence ID" value="MFK4639473.1"/>
    <property type="molecule type" value="Genomic_DNA"/>
</dbReference>
<name>A0ABW8N7C4_9MICC</name>
<keyword evidence="2" id="KW-1185">Reference proteome</keyword>
<dbReference type="Gene3D" id="2.60.120.330">
    <property type="entry name" value="B-lactam Antibiotic, Isopenicillin N Synthase, Chain"/>
    <property type="match status" value="1"/>
</dbReference>
<organism evidence="1 2">
    <name type="scientific">Paenarthrobacter histidinolovorans</name>
    <dbReference type="NCBI Taxonomy" id="43664"/>
    <lineage>
        <taxon>Bacteria</taxon>
        <taxon>Bacillati</taxon>
        <taxon>Actinomycetota</taxon>
        <taxon>Actinomycetes</taxon>
        <taxon>Micrococcales</taxon>
        <taxon>Micrococcaceae</taxon>
        <taxon>Paenarthrobacter</taxon>
    </lineage>
</organism>
<dbReference type="PANTHER" id="PTHR30613">
    <property type="entry name" value="UNCHARACTERIZED PROTEIN YBIU-RELATED"/>
    <property type="match status" value="1"/>
</dbReference>
<dbReference type="PANTHER" id="PTHR30613:SF1">
    <property type="entry name" value="DUF1479 DOMAIN PROTEIN (AFU_ORTHOLOGUE AFUA_5G09280)"/>
    <property type="match status" value="1"/>
</dbReference>
<dbReference type="Pfam" id="PF07350">
    <property type="entry name" value="Gig2-like"/>
    <property type="match status" value="1"/>
</dbReference>
<evidence type="ECO:0000313" key="2">
    <source>
        <dbReference type="Proteomes" id="UP001620520"/>
    </source>
</evidence>
<protein>
    <recommendedName>
        <fullName evidence="3">DUF1479 domain-containing protein</fullName>
    </recommendedName>
</protein>
<evidence type="ECO:0008006" key="3">
    <source>
        <dbReference type="Google" id="ProtNLM"/>
    </source>
</evidence>
<reference evidence="1 2" key="1">
    <citation type="submission" date="2024-10" db="EMBL/GenBank/DDBJ databases">
        <title>Novel secondary metabolite-producing bacteria for plant disease control.</title>
        <authorList>
            <person name="Chevrette M."/>
        </authorList>
    </citation>
    <scope>NUCLEOTIDE SEQUENCE [LARGE SCALE GENOMIC DNA]</scope>
    <source>
        <strain evidence="1 2">J30 TE3557</strain>
    </source>
</reference>
<evidence type="ECO:0000313" key="1">
    <source>
        <dbReference type="EMBL" id="MFK4639473.1"/>
    </source>
</evidence>
<dbReference type="InterPro" id="IPR027443">
    <property type="entry name" value="IPNS-like_sf"/>
</dbReference>
<dbReference type="InterPro" id="IPR010856">
    <property type="entry name" value="Gig2-like"/>
</dbReference>
<dbReference type="Proteomes" id="UP001620520">
    <property type="component" value="Unassembled WGS sequence"/>
</dbReference>
<dbReference type="RefSeq" id="WP_404594542.1">
    <property type="nucleotide sequence ID" value="NZ_JBIYEW010000003.1"/>
</dbReference>
<dbReference type="SUPFAM" id="SSF51197">
    <property type="entry name" value="Clavaminate synthase-like"/>
    <property type="match status" value="1"/>
</dbReference>